<gene>
    <name evidence="2" type="ORF">DWV06_15925</name>
</gene>
<sequence length="539" mass="58921">MKKIDEGKVKEYFKNYKSEKEKFLVKAEKLQTDYTMFVLNNSYFGEEATSAKAYILDVEKEILSDLMEAAKELQNMHDKLIREFDSKVDNHELSIVSEERLIEIKDKLKLYEEDFEDSAQVVENVVKSLNTSCSAYGPYTNPSKENVRNNFEEIGSSSSKGLLPKHKEEFLEFDSDHKEDIKGSLFENLCDTAEHNMNVCDGNLANNLEYMIKNYGNIAAVLDIKESNRKHEELSEKLEKDLKNVVGPDVTNTSLLDYMDMLKSPVDFTDNYGMSAMQFIQVINANKSVISSMKIVERNGYWCIKGLYNTRANGADVSGIKGTRYKVGSEKFVKSGLNRFVPSDATNAQKMAKFAKNIKDRKLWSNVKSSINMKSIYGFERNDMLGNVGKCIGYASIGIDVGKGIYDNYKEGASASKIVADASVDVAKGLGKMAVATGCAQVGAAIGTAIPIPGVGTIVGYAAGFAIGYGAGKLYDYLTDGVEIGGKSVAEWASTAVEKGIDGAVSGVKKAGEAVSSALNDAKDAIGDTVSGWANAVFG</sequence>
<name>A0A371ARE0_9FIRM</name>
<protein>
    <recommendedName>
        <fullName evidence="4">LXG domain-containing protein</fullName>
    </recommendedName>
</protein>
<dbReference type="EMBL" id="QRCT01000050">
    <property type="protein sequence ID" value="RDU22020.1"/>
    <property type="molecule type" value="Genomic_DNA"/>
</dbReference>
<dbReference type="Proteomes" id="UP000255036">
    <property type="component" value="Unassembled WGS sequence"/>
</dbReference>
<proteinExistence type="predicted"/>
<comment type="caution">
    <text evidence="2">The sequence shown here is derived from an EMBL/GenBank/DDBJ whole genome shotgun (WGS) entry which is preliminary data.</text>
</comment>
<evidence type="ECO:0000313" key="2">
    <source>
        <dbReference type="EMBL" id="RDU22020.1"/>
    </source>
</evidence>
<organism evidence="2 3">
    <name type="scientific">Anaerosacchariphilus polymeriproducens</name>
    <dbReference type="NCBI Taxonomy" id="1812858"/>
    <lineage>
        <taxon>Bacteria</taxon>
        <taxon>Bacillati</taxon>
        <taxon>Bacillota</taxon>
        <taxon>Clostridia</taxon>
        <taxon>Lachnospirales</taxon>
        <taxon>Lachnospiraceae</taxon>
        <taxon>Anaerosacchariphilus</taxon>
    </lineage>
</organism>
<evidence type="ECO:0000313" key="3">
    <source>
        <dbReference type="Proteomes" id="UP000255036"/>
    </source>
</evidence>
<evidence type="ECO:0000256" key="1">
    <source>
        <dbReference type="SAM" id="Coils"/>
    </source>
</evidence>
<accession>A0A371ARE0</accession>
<reference evidence="2 3" key="1">
    <citation type="submission" date="2018-07" db="EMBL/GenBank/DDBJ databases">
        <title>Anaerosacharophilus polymeroproducens gen. nov. sp. nov., an anaerobic bacterium isolated from salt field.</title>
        <authorList>
            <person name="Kim W."/>
            <person name="Yang S.-H."/>
            <person name="Oh J."/>
            <person name="Lee J.-H."/>
            <person name="Kwon K.K."/>
        </authorList>
    </citation>
    <scope>NUCLEOTIDE SEQUENCE [LARGE SCALE GENOMIC DNA]</scope>
    <source>
        <strain evidence="2 3">MCWD5</strain>
    </source>
</reference>
<evidence type="ECO:0008006" key="4">
    <source>
        <dbReference type="Google" id="ProtNLM"/>
    </source>
</evidence>
<dbReference type="AlphaFoldDB" id="A0A371ARE0"/>
<keyword evidence="1" id="KW-0175">Coiled coil</keyword>
<dbReference type="RefSeq" id="WP_115483183.1">
    <property type="nucleotide sequence ID" value="NZ_QRCT01000050.1"/>
</dbReference>
<feature type="coiled-coil region" evidence="1">
    <location>
        <begin position="13"/>
        <end position="83"/>
    </location>
</feature>
<keyword evidence="3" id="KW-1185">Reference proteome</keyword>
<dbReference type="OrthoDB" id="9815752at2"/>